<name>A0ABD6DB99_9EURY</name>
<feature type="transmembrane region" description="Helical" evidence="1">
    <location>
        <begin position="90"/>
        <end position="109"/>
    </location>
</feature>
<organism evidence="2 3">
    <name type="scientific">Halohasta litorea</name>
    <dbReference type="NCBI Taxonomy" id="869891"/>
    <lineage>
        <taxon>Archaea</taxon>
        <taxon>Methanobacteriati</taxon>
        <taxon>Methanobacteriota</taxon>
        <taxon>Stenosarchaea group</taxon>
        <taxon>Halobacteria</taxon>
        <taxon>Halobacteriales</taxon>
        <taxon>Haloferacaceae</taxon>
        <taxon>Halohasta</taxon>
    </lineage>
</organism>
<keyword evidence="1" id="KW-0812">Transmembrane</keyword>
<protein>
    <submittedName>
        <fullName evidence="2">Uncharacterized protein</fullName>
    </submittedName>
</protein>
<proteinExistence type="predicted"/>
<gene>
    <name evidence="2" type="ORF">ACFSBW_09965</name>
</gene>
<dbReference type="EMBL" id="JBHUDM010000002">
    <property type="protein sequence ID" value="MFD1642196.1"/>
    <property type="molecule type" value="Genomic_DNA"/>
</dbReference>
<sequence>MSQRPLSSRQLDFVIKFTVVVSLGSALSMGLVAIYGSYTSVRIPTFSEAVGFVFIYILWTGVAFVFALVTQSDIDDIGVYDKLSDIPSTLLYVSVIMVLLIIDYALFLSKVFTTVTSVASANQALISLIFSGLLVLLYYDQHRTQRQQAELMNQQIAIEERRVAWRETQERPRLTISNWAFFEDEKALPNDSDNEDSNTPLAAFLTGDLVDTQTGVFTAQLSNRGEGVARSLHLQIEVLVQNEEFSNKYYHLNGSFLFVVTDVFGLDSDVIDQYLNNKDLLIRPDDLTNVFGAMSIRMMIQTDSSINSLREYLDHLPFGVQNVVLRASLKYEGPAESEYTEPIAAVRLPIAEVDSLATAFTDGRLVGFEGVPTVGAEASRKFFEDNFADVTWQNRDVAKITYNKSSE</sequence>
<evidence type="ECO:0000313" key="2">
    <source>
        <dbReference type="EMBL" id="MFD1642196.1"/>
    </source>
</evidence>
<keyword evidence="1" id="KW-0472">Membrane</keyword>
<comment type="caution">
    <text evidence="2">The sequence shown here is derived from an EMBL/GenBank/DDBJ whole genome shotgun (WGS) entry which is preliminary data.</text>
</comment>
<reference evidence="2 3" key="1">
    <citation type="journal article" date="2019" name="Int. J. Syst. Evol. Microbiol.">
        <title>The Global Catalogue of Microorganisms (GCM) 10K type strain sequencing project: providing services to taxonomists for standard genome sequencing and annotation.</title>
        <authorList>
            <consortium name="The Broad Institute Genomics Platform"/>
            <consortium name="The Broad Institute Genome Sequencing Center for Infectious Disease"/>
            <person name="Wu L."/>
            <person name="Ma J."/>
        </authorList>
    </citation>
    <scope>NUCLEOTIDE SEQUENCE [LARGE SCALE GENOMIC DNA]</scope>
    <source>
        <strain evidence="2 3">CGMCC 1.10593</strain>
    </source>
</reference>
<feature type="transmembrane region" description="Helical" evidence="1">
    <location>
        <begin position="49"/>
        <end position="69"/>
    </location>
</feature>
<keyword evidence="1" id="KW-1133">Transmembrane helix</keyword>
<keyword evidence="3" id="KW-1185">Reference proteome</keyword>
<feature type="transmembrane region" description="Helical" evidence="1">
    <location>
        <begin position="121"/>
        <end position="139"/>
    </location>
</feature>
<evidence type="ECO:0000256" key="1">
    <source>
        <dbReference type="SAM" id="Phobius"/>
    </source>
</evidence>
<evidence type="ECO:0000313" key="3">
    <source>
        <dbReference type="Proteomes" id="UP001597052"/>
    </source>
</evidence>
<dbReference type="Proteomes" id="UP001597052">
    <property type="component" value="Unassembled WGS sequence"/>
</dbReference>
<accession>A0ABD6DB99</accession>
<dbReference type="RefSeq" id="WP_256395433.1">
    <property type="nucleotide sequence ID" value="NZ_JANHDJ010000002.1"/>
</dbReference>
<feature type="transmembrane region" description="Helical" evidence="1">
    <location>
        <begin position="13"/>
        <end position="37"/>
    </location>
</feature>
<dbReference type="AlphaFoldDB" id="A0ABD6DB99"/>